<dbReference type="GO" id="GO:0001522">
    <property type="term" value="P:pseudouridine synthesis"/>
    <property type="evidence" value="ECO:0007669"/>
    <property type="project" value="InterPro"/>
</dbReference>
<dbReference type="SUPFAM" id="SSF55120">
    <property type="entry name" value="Pseudouridine synthase"/>
    <property type="match status" value="1"/>
</dbReference>
<name>A0A059Y938_MYCBV</name>
<dbReference type="Gene3D" id="3.30.70.1560">
    <property type="entry name" value="Alpha-L RNA-binding motif"/>
    <property type="match status" value="1"/>
</dbReference>
<comment type="similarity">
    <text evidence="1 5">Belongs to the pseudouridine synthase RsuA family.</text>
</comment>
<dbReference type="PATRIC" id="fig|1316930.3.peg.610"/>
<evidence type="ECO:0000313" key="8">
    <source>
        <dbReference type="Proteomes" id="UP000027182"/>
    </source>
</evidence>
<dbReference type="HOGENOM" id="CLU_024979_1_2_14"/>
<dbReference type="EMBL" id="CP005933">
    <property type="protein sequence ID" value="AIA34172.1"/>
    <property type="molecule type" value="Genomic_DNA"/>
</dbReference>
<dbReference type="GO" id="GO:0006364">
    <property type="term" value="P:rRNA processing"/>
    <property type="evidence" value="ECO:0007669"/>
    <property type="project" value="UniProtKB-ARBA"/>
</dbReference>
<dbReference type="InterPro" id="IPR020094">
    <property type="entry name" value="TruA/RsuA/RluB/E/F_N"/>
</dbReference>
<dbReference type="Proteomes" id="UP000027182">
    <property type="component" value="Chromosome"/>
</dbReference>
<evidence type="ECO:0000256" key="4">
    <source>
        <dbReference type="PROSITE-ProRule" id="PRU00182"/>
    </source>
</evidence>
<dbReference type="PANTHER" id="PTHR47683">
    <property type="entry name" value="PSEUDOURIDINE SYNTHASE FAMILY PROTEIN-RELATED"/>
    <property type="match status" value="1"/>
</dbReference>
<evidence type="ECO:0000256" key="2">
    <source>
        <dbReference type="ARBA" id="ARBA00022884"/>
    </source>
</evidence>
<dbReference type="InterPro" id="IPR050343">
    <property type="entry name" value="RsuA_PseudoU_synthase"/>
</dbReference>
<dbReference type="PANTHER" id="PTHR47683:SF4">
    <property type="entry name" value="PSEUDOURIDINE SYNTHASE"/>
    <property type="match status" value="1"/>
</dbReference>
<dbReference type="InterPro" id="IPR036986">
    <property type="entry name" value="S4_RNA-bd_sf"/>
</dbReference>
<dbReference type="EC" id="5.4.99.-" evidence="5"/>
<organism evidence="7 8">
    <name type="scientific">Mycoplasmopsis bovis CQ-W70</name>
    <dbReference type="NCBI Taxonomy" id="1316930"/>
    <lineage>
        <taxon>Bacteria</taxon>
        <taxon>Bacillati</taxon>
        <taxon>Mycoplasmatota</taxon>
        <taxon>Mycoplasmoidales</taxon>
        <taxon>Metamycoplasmataceae</taxon>
        <taxon>Mycoplasmopsis</taxon>
    </lineage>
</organism>
<dbReference type="Gene3D" id="3.30.70.580">
    <property type="entry name" value="Pseudouridine synthase I, catalytic domain, N-terminal subdomain"/>
    <property type="match status" value="1"/>
</dbReference>
<dbReference type="GO" id="GO:0009982">
    <property type="term" value="F:pseudouridine synthase activity"/>
    <property type="evidence" value="ECO:0007669"/>
    <property type="project" value="InterPro"/>
</dbReference>
<sequence length="236" mass="27177">MAQIRIEKFIADLTGLSRNEVKAKLKKKAIKVNGIVLSKLIKIDPESDYVEVDNVVVKYEKFQYYMFNKPANFVCANSDPNEATIFDIVGLPNKKFFSFGRLDKDTEGLLILSNDGEMCHKLLSPKNHIPKKYYVKVDKKINSDVLLNNKPIKISDDFIVSKYELEPIDEKSCFLTIYEGKFHQVKRMFGAFGISVLYLKRVQFGNLKLDNSLKLGEIRKLSELEVELLRNEEKQA</sequence>
<evidence type="ECO:0000259" key="6">
    <source>
        <dbReference type="Pfam" id="PF00849"/>
    </source>
</evidence>
<dbReference type="AlphaFoldDB" id="A0A059Y938"/>
<dbReference type="PROSITE" id="PS01149">
    <property type="entry name" value="PSI_RSU"/>
    <property type="match status" value="1"/>
</dbReference>
<dbReference type="NCBIfam" id="TIGR00093">
    <property type="entry name" value="pseudouridine synthase"/>
    <property type="match status" value="1"/>
</dbReference>
<protein>
    <recommendedName>
        <fullName evidence="5">Pseudouridine synthase</fullName>
        <ecNumber evidence="5">5.4.99.-</ecNumber>
    </recommendedName>
</protein>
<gene>
    <name evidence="7" type="ORF">K668_02980</name>
</gene>
<proteinExistence type="inferred from homology"/>
<evidence type="ECO:0000256" key="5">
    <source>
        <dbReference type="RuleBase" id="RU003887"/>
    </source>
</evidence>
<dbReference type="InterPro" id="IPR018496">
    <property type="entry name" value="PsdUridine_synth_RsuA/RluB_CS"/>
</dbReference>
<keyword evidence="3 5" id="KW-0413">Isomerase</keyword>
<dbReference type="RefSeq" id="WP_013954940.1">
    <property type="nucleotide sequence ID" value="NZ_CP005933.1"/>
</dbReference>
<keyword evidence="2 4" id="KW-0694">RNA-binding</keyword>
<dbReference type="GO" id="GO:0140098">
    <property type="term" value="F:catalytic activity, acting on RNA"/>
    <property type="evidence" value="ECO:0007669"/>
    <property type="project" value="UniProtKB-ARBA"/>
</dbReference>
<evidence type="ECO:0000313" key="7">
    <source>
        <dbReference type="EMBL" id="AIA34172.1"/>
    </source>
</evidence>
<accession>A0A059Y938</accession>
<dbReference type="Gene3D" id="3.10.290.10">
    <property type="entry name" value="RNA-binding S4 domain"/>
    <property type="match status" value="1"/>
</dbReference>
<dbReference type="Pfam" id="PF00849">
    <property type="entry name" value="PseudoU_synth_2"/>
    <property type="match status" value="1"/>
</dbReference>
<dbReference type="InterPro" id="IPR000748">
    <property type="entry name" value="PsdUridine_synth_RsuA/RluB/E/F"/>
</dbReference>
<feature type="domain" description="Pseudouridine synthase RsuA/RluA-like" evidence="6">
    <location>
        <begin position="63"/>
        <end position="189"/>
    </location>
</feature>
<dbReference type="GO" id="GO:0003723">
    <property type="term" value="F:RNA binding"/>
    <property type="evidence" value="ECO:0007669"/>
    <property type="project" value="UniProtKB-KW"/>
</dbReference>
<evidence type="ECO:0000256" key="3">
    <source>
        <dbReference type="ARBA" id="ARBA00023235"/>
    </source>
</evidence>
<dbReference type="InterPro" id="IPR042092">
    <property type="entry name" value="PsdUridine_s_RsuA/RluB/E/F_cat"/>
</dbReference>
<evidence type="ECO:0000256" key="1">
    <source>
        <dbReference type="ARBA" id="ARBA00008348"/>
    </source>
</evidence>
<dbReference type="InterPro" id="IPR006145">
    <property type="entry name" value="PsdUridine_synth_RsuA/RluA"/>
</dbReference>
<reference evidence="7 8" key="1">
    <citation type="submission" date="2013-04" db="EMBL/GenBank/DDBJ databases">
        <authorList>
            <person name="Lin L."/>
            <person name="Zeng Z."/>
            <person name="Xie J."/>
            <person name="Luo L."/>
            <person name="Yang Z."/>
            <person name="Liang W."/>
            <person name="Lin H."/>
            <person name="Dong C."/>
            <person name="Sun Y."/>
        </authorList>
    </citation>
    <scope>NUCLEOTIDE SEQUENCE [LARGE SCALE GENOMIC DNA]</scope>
    <source>
        <strain evidence="7 8">CQ-W70</strain>
    </source>
</reference>
<dbReference type="InterPro" id="IPR020103">
    <property type="entry name" value="PsdUridine_synth_cat_dom_sf"/>
</dbReference>
<dbReference type="PROSITE" id="PS50889">
    <property type="entry name" value="S4"/>
    <property type="match status" value="1"/>
</dbReference>
<dbReference type="KEGG" id="mbq:K668_02980"/>
<dbReference type="SUPFAM" id="SSF55174">
    <property type="entry name" value="Alpha-L RNA-binding motif"/>
    <property type="match status" value="1"/>
</dbReference>